<gene>
    <name evidence="1" type="ORF">CLF_113074</name>
</gene>
<dbReference type="EMBL" id="DF144955">
    <property type="protein sequence ID" value="GAA57684.1"/>
    <property type="molecule type" value="Genomic_DNA"/>
</dbReference>
<reference evidence="1" key="1">
    <citation type="journal article" date="2011" name="Genome Biol.">
        <title>The draft genome of the carcinogenic human liver fluke Clonorchis sinensis.</title>
        <authorList>
            <person name="Wang X."/>
            <person name="Chen W."/>
            <person name="Huang Y."/>
            <person name="Sun J."/>
            <person name="Men J."/>
            <person name="Liu H."/>
            <person name="Luo F."/>
            <person name="Guo L."/>
            <person name="Lv X."/>
            <person name="Deng C."/>
            <person name="Zhou C."/>
            <person name="Fan Y."/>
            <person name="Li X."/>
            <person name="Huang L."/>
            <person name="Hu Y."/>
            <person name="Liang C."/>
            <person name="Hu X."/>
            <person name="Xu J."/>
            <person name="Yu X."/>
        </authorList>
    </citation>
    <scope>NUCLEOTIDE SEQUENCE [LARGE SCALE GENOMIC DNA]</scope>
    <source>
        <strain evidence="1">Henan</strain>
    </source>
</reference>
<evidence type="ECO:0000313" key="1">
    <source>
        <dbReference type="EMBL" id="GAA57684.1"/>
    </source>
</evidence>
<accession>G7YXK4</accession>
<keyword evidence="2" id="KW-1185">Reference proteome</keyword>
<dbReference type="AlphaFoldDB" id="G7YXK4"/>
<name>G7YXK4_CLOSI</name>
<keyword evidence="1" id="KW-0067">ATP-binding</keyword>
<dbReference type="Proteomes" id="UP000008909">
    <property type="component" value="Unassembled WGS sequence"/>
</dbReference>
<reference key="2">
    <citation type="submission" date="2011-10" db="EMBL/GenBank/DDBJ databases">
        <title>The genome and transcriptome sequence of Clonorchis sinensis provide insights into the carcinogenic liver fluke.</title>
        <authorList>
            <person name="Wang X."/>
            <person name="Huang Y."/>
            <person name="Chen W."/>
            <person name="Liu H."/>
            <person name="Guo L."/>
            <person name="Chen Y."/>
            <person name="Luo F."/>
            <person name="Zhou W."/>
            <person name="Sun J."/>
            <person name="Mao Q."/>
            <person name="Liang P."/>
            <person name="Zhou C."/>
            <person name="Tian Y."/>
            <person name="Men J."/>
            <person name="Lv X."/>
            <person name="Huang L."/>
            <person name="Zhou J."/>
            <person name="Hu Y."/>
            <person name="Li R."/>
            <person name="Zhang F."/>
            <person name="Lei H."/>
            <person name="Li X."/>
            <person name="Hu X."/>
            <person name="Liang C."/>
            <person name="Xu J."/>
            <person name="Wu Z."/>
            <person name="Yu X."/>
        </authorList>
    </citation>
    <scope>NUCLEOTIDE SEQUENCE</scope>
    <source>
        <strain>Henan</strain>
    </source>
</reference>
<sequence>MMHTSEWNVNLDRPSEKEMEYEMSALKREKVPGPDGKQVDCDAPDTIRNYPLKVTEVEVVEFTSVRKTRTTRLTNETLVEPEVEQNYQNQLLECLPGGTVSLLETRRKIPPGHHHNSTRRIIRRQVKLSVRADREAWWTRKAEEMEDAKNSGN</sequence>
<organism evidence="1 2">
    <name type="scientific">Clonorchis sinensis</name>
    <name type="common">Chinese liver fluke</name>
    <dbReference type="NCBI Taxonomy" id="79923"/>
    <lineage>
        <taxon>Eukaryota</taxon>
        <taxon>Metazoa</taxon>
        <taxon>Spiralia</taxon>
        <taxon>Lophotrochozoa</taxon>
        <taxon>Platyhelminthes</taxon>
        <taxon>Trematoda</taxon>
        <taxon>Digenea</taxon>
        <taxon>Opisthorchiida</taxon>
        <taxon>Opisthorchiata</taxon>
        <taxon>Opisthorchiidae</taxon>
        <taxon>Clonorchis</taxon>
    </lineage>
</organism>
<evidence type="ECO:0000313" key="2">
    <source>
        <dbReference type="Proteomes" id="UP000008909"/>
    </source>
</evidence>
<feature type="non-terminal residue" evidence="1">
    <location>
        <position position="153"/>
    </location>
</feature>
<protein>
    <submittedName>
        <fullName evidence="1">ATP-binding cassette transporter</fullName>
    </submittedName>
</protein>
<dbReference type="GO" id="GO:0005524">
    <property type="term" value="F:ATP binding"/>
    <property type="evidence" value="ECO:0007669"/>
    <property type="project" value="UniProtKB-KW"/>
</dbReference>
<keyword evidence="1" id="KW-0547">Nucleotide-binding</keyword>
<proteinExistence type="predicted"/>